<gene>
    <name evidence="3" type="ORF">O7A05_09035</name>
</gene>
<feature type="domain" description="Gp5/Type VI secretion system Vgr protein OB-fold" evidence="2">
    <location>
        <begin position="22"/>
        <end position="86"/>
    </location>
</feature>
<organism evidence="3 4">
    <name type="scientific">Mesorhizobium argentiipisi</name>
    <dbReference type="NCBI Taxonomy" id="3015175"/>
    <lineage>
        <taxon>Bacteria</taxon>
        <taxon>Pseudomonadati</taxon>
        <taxon>Pseudomonadota</taxon>
        <taxon>Alphaproteobacteria</taxon>
        <taxon>Hyphomicrobiales</taxon>
        <taxon>Phyllobacteriaceae</taxon>
        <taxon>Mesorhizobium</taxon>
    </lineage>
</organism>
<dbReference type="EMBL" id="JAPYKO010000004">
    <property type="protein sequence ID" value="MEI9402307.1"/>
    <property type="molecule type" value="Genomic_DNA"/>
</dbReference>
<evidence type="ECO:0000259" key="2">
    <source>
        <dbReference type="Pfam" id="PF04717"/>
    </source>
</evidence>
<evidence type="ECO:0000313" key="3">
    <source>
        <dbReference type="EMBL" id="MEI9402307.1"/>
    </source>
</evidence>
<protein>
    <submittedName>
        <fullName evidence="3">Phage baseplate assembly protein V</fullName>
    </submittedName>
</protein>
<feature type="compositionally biased region" description="Gly residues" evidence="1">
    <location>
        <begin position="179"/>
        <end position="189"/>
    </location>
</feature>
<accession>A0ABU8KA72</accession>
<dbReference type="InterPro" id="IPR037026">
    <property type="entry name" value="Vgr_OB-fold_dom_sf"/>
</dbReference>
<dbReference type="NCBIfam" id="TIGR01644">
    <property type="entry name" value="phage_P2_V"/>
    <property type="match status" value="1"/>
</dbReference>
<keyword evidence="4" id="KW-1185">Reference proteome</keyword>
<dbReference type="Gene3D" id="6.20.150.10">
    <property type="match status" value="1"/>
</dbReference>
<dbReference type="InterPro" id="IPR006531">
    <property type="entry name" value="Gp5/Vgr_OB"/>
</dbReference>
<dbReference type="InterPro" id="IPR013046">
    <property type="entry name" value="GpV/Gp45"/>
</dbReference>
<dbReference type="Proteomes" id="UP001366503">
    <property type="component" value="Unassembled WGS sequence"/>
</dbReference>
<proteinExistence type="predicted"/>
<dbReference type="Gene3D" id="2.40.50.230">
    <property type="entry name" value="Gp5 N-terminal domain"/>
    <property type="match status" value="1"/>
</dbReference>
<feature type="region of interest" description="Disordered" evidence="1">
    <location>
        <begin position="168"/>
        <end position="189"/>
    </location>
</feature>
<evidence type="ECO:0000313" key="4">
    <source>
        <dbReference type="Proteomes" id="UP001366503"/>
    </source>
</evidence>
<dbReference type="Pfam" id="PF04717">
    <property type="entry name" value="Phage_base_V"/>
    <property type="match status" value="1"/>
</dbReference>
<dbReference type="RefSeq" id="WP_337092639.1">
    <property type="nucleotide sequence ID" value="NZ_JAPYKO010000004.1"/>
</dbReference>
<reference evidence="3 4" key="1">
    <citation type="submission" date="2022-12" db="EMBL/GenBank/DDBJ databases">
        <authorList>
            <person name="Muema E."/>
        </authorList>
    </citation>
    <scope>NUCLEOTIDE SEQUENCE [LARGE SCALE GENOMIC DNA]</scope>
    <source>
        <strain evidence="4">1330</strain>
    </source>
</reference>
<dbReference type="Pfam" id="PF18946">
    <property type="entry name" value="Apex"/>
    <property type="match status" value="1"/>
</dbReference>
<feature type="compositionally biased region" description="Basic and acidic residues" evidence="1">
    <location>
        <begin position="168"/>
        <end position="177"/>
    </location>
</feature>
<sequence length="189" mass="20028">MLERREKDITDLERRVSNSVIVGKVSQVDHAKARYRVKAGRFESDWLPFTSARAGETRSYDSLDVGEQVVIVSPSGDPSQGVIVGSIATQAKQAADKGNIHRTIYPDGTVVEYDHDAKAYKMDVAEGGSYALNIEGGASIHATGGDIKIKAPGGIAIESATLTHNGKDISNMHEHTGVEPGGSNTGPVA</sequence>
<name>A0ABU8KA72_9HYPH</name>
<dbReference type="InterPro" id="IPR044033">
    <property type="entry name" value="GpV-like_apex"/>
</dbReference>
<evidence type="ECO:0000256" key="1">
    <source>
        <dbReference type="SAM" id="MobiDB-lite"/>
    </source>
</evidence>
<comment type="caution">
    <text evidence="3">The sequence shown here is derived from an EMBL/GenBank/DDBJ whole genome shotgun (WGS) entry which is preliminary data.</text>
</comment>